<accession>A0ACB8IFR2</accession>
<keyword evidence="2" id="KW-1185">Reference proteome</keyword>
<reference evidence="2" key="1">
    <citation type="journal article" date="2023" name="Hortic. Res.">
        <title>A chromosome-level phased genome enabling allele-level studies in sweet orange: a case study on citrus Huanglongbing tolerance.</title>
        <authorList>
            <person name="Wu B."/>
            <person name="Yu Q."/>
            <person name="Deng Z."/>
            <person name="Duan Y."/>
            <person name="Luo F."/>
            <person name="Gmitter F. Jr."/>
        </authorList>
    </citation>
    <scope>NUCLEOTIDE SEQUENCE [LARGE SCALE GENOMIC DNA]</scope>
    <source>
        <strain evidence="2">cv. Valencia</strain>
    </source>
</reference>
<dbReference type="Proteomes" id="UP000829398">
    <property type="component" value="Chromosome 8"/>
</dbReference>
<sequence>MEDSFSGDEDYYYSDRDSLDGLENDEADLQWVPPKGSSTKVITRESLLAAQKEDLRRVMELLSLREHHARTLLIHYRWDVEKLLAVLVENGKESLFNEAGVTVIDDADPMLPLSSMVMCDICMEEVAGDKATKMDCGHCFCNDCWTEHFIVKINEGQSKRIRCMAHKCNAICDEAVVRNLVSKKHPNLAEKFERFLLESFIEDNKMVKWCPSTPHCGNAIRVEEVEVCEVECACGAQFCFSCLSEAHSPCSCSMWDLWAKKCRDESETVNWITVHTKPCPKCHKPVEKNGGCNLVSCICGQAFCWLCGGATGRDHTWSRIAGHSCGRYKEDKAKKTERAKRELYRSRRVLSYSYPFAFYMFGEELFKDEMTDEEREIKQHLFEDQQQQLEANVEKLSKFLEEPFDQYPDDKVMEIRMQVINLSVITDTLCKKMYECIENDLLGCLQLGTHNIARYQSKGIERASELSTCWTSVNTTTDKRQRSDADTSGTSLASHQLGGTLEHDRPSGSRSSDDSGCSSQKRVRKEDCLSGRFDLNLPAEVIDRN</sequence>
<name>A0ACB8IFR2_CITSI</name>
<gene>
    <name evidence="1" type="ORF">KPL71_022947</name>
</gene>
<comment type="caution">
    <text evidence="1">The sequence shown here is derived from an EMBL/GenBank/DDBJ whole genome shotgun (WGS) entry which is preliminary data.</text>
</comment>
<protein>
    <submittedName>
        <fullName evidence="1">E3 ubiquitin-protein ligase ARI1</fullName>
    </submittedName>
</protein>
<proteinExistence type="predicted"/>
<evidence type="ECO:0000313" key="2">
    <source>
        <dbReference type="Proteomes" id="UP000829398"/>
    </source>
</evidence>
<evidence type="ECO:0000313" key="1">
    <source>
        <dbReference type="EMBL" id="KAH9695874.1"/>
    </source>
</evidence>
<organism evidence="1 2">
    <name type="scientific">Citrus sinensis</name>
    <name type="common">Sweet orange</name>
    <name type="synonym">Citrus aurantium var. sinensis</name>
    <dbReference type="NCBI Taxonomy" id="2711"/>
    <lineage>
        <taxon>Eukaryota</taxon>
        <taxon>Viridiplantae</taxon>
        <taxon>Streptophyta</taxon>
        <taxon>Embryophyta</taxon>
        <taxon>Tracheophyta</taxon>
        <taxon>Spermatophyta</taxon>
        <taxon>Magnoliopsida</taxon>
        <taxon>eudicotyledons</taxon>
        <taxon>Gunneridae</taxon>
        <taxon>Pentapetalae</taxon>
        <taxon>rosids</taxon>
        <taxon>malvids</taxon>
        <taxon>Sapindales</taxon>
        <taxon>Rutaceae</taxon>
        <taxon>Aurantioideae</taxon>
        <taxon>Citrus</taxon>
    </lineage>
</organism>
<dbReference type="EMBL" id="CM039177">
    <property type="protein sequence ID" value="KAH9695874.1"/>
    <property type="molecule type" value="Genomic_DNA"/>
</dbReference>